<keyword evidence="2" id="KW-0333">Golgi apparatus</keyword>
<dbReference type="InterPro" id="IPR019459">
    <property type="entry name" value="GRAB"/>
</dbReference>
<dbReference type="PANTHER" id="PTHR18921">
    <property type="entry name" value="MYOSIN HEAVY CHAIN - RELATED"/>
    <property type="match status" value="1"/>
</dbReference>
<feature type="region of interest" description="Disordered" evidence="4">
    <location>
        <begin position="374"/>
        <end position="406"/>
    </location>
</feature>
<dbReference type="RefSeq" id="XP_003027833.1">
    <property type="nucleotide sequence ID" value="XM_003027787.1"/>
</dbReference>
<name>D8QHF6_SCHCM</name>
<dbReference type="InParanoid" id="D8QHF6"/>
<keyword evidence="3" id="KW-0175">Coiled coil</keyword>
<dbReference type="HOGENOM" id="CLU_020680_2_0_1"/>
<feature type="compositionally biased region" description="Low complexity" evidence="4">
    <location>
        <begin position="481"/>
        <end position="506"/>
    </location>
</feature>
<organism evidence="7">
    <name type="scientific">Schizophyllum commune (strain H4-8 / FGSC 9210)</name>
    <name type="common">Split gill fungus</name>
    <dbReference type="NCBI Taxonomy" id="578458"/>
    <lineage>
        <taxon>Eukaryota</taxon>
        <taxon>Fungi</taxon>
        <taxon>Dikarya</taxon>
        <taxon>Basidiomycota</taxon>
        <taxon>Agaricomycotina</taxon>
        <taxon>Agaricomycetes</taxon>
        <taxon>Agaricomycetidae</taxon>
        <taxon>Agaricales</taxon>
        <taxon>Schizophyllaceae</taxon>
        <taxon>Schizophyllum</taxon>
    </lineage>
</organism>
<dbReference type="OrthoDB" id="425925at2759"/>
<dbReference type="GO" id="GO:0006888">
    <property type="term" value="P:endoplasmic reticulum to Golgi vesicle-mediated transport"/>
    <property type="evidence" value="ECO:0007669"/>
    <property type="project" value="TreeGrafter"/>
</dbReference>
<dbReference type="OMA" id="QAMHNWE"/>
<feature type="compositionally biased region" description="Pro residues" evidence="4">
    <location>
        <begin position="514"/>
        <end position="524"/>
    </location>
</feature>
<dbReference type="GO" id="GO:0005794">
    <property type="term" value="C:Golgi apparatus"/>
    <property type="evidence" value="ECO:0007669"/>
    <property type="project" value="UniProtKB-SubCell"/>
</dbReference>
<feature type="compositionally biased region" description="Polar residues" evidence="4">
    <location>
        <begin position="374"/>
        <end position="383"/>
    </location>
</feature>
<reference evidence="6 7" key="1">
    <citation type="journal article" date="2010" name="Nat. Biotechnol.">
        <title>Genome sequence of the model mushroom Schizophyllum commune.</title>
        <authorList>
            <person name="Ohm R.A."/>
            <person name="de Jong J.F."/>
            <person name="Lugones L.G."/>
            <person name="Aerts A."/>
            <person name="Kothe E."/>
            <person name="Stajich J.E."/>
            <person name="de Vries R.P."/>
            <person name="Record E."/>
            <person name="Levasseur A."/>
            <person name="Baker S.E."/>
            <person name="Bartholomew K.A."/>
            <person name="Coutinho P.M."/>
            <person name="Erdmann S."/>
            <person name="Fowler T.J."/>
            <person name="Gathman A.C."/>
            <person name="Lombard V."/>
            <person name="Henrissat B."/>
            <person name="Knabe N."/>
            <person name="Kuees U."/>
            <person name="Lilly W.W."/>
            <person name="Lindquist E."/>
            <person name="Lucas S."/>
            <person name="Magnuson J.K."/>
            <person name="Piumi F."/>
            <person name="Raudaskoski M."/>
            <person name="Salamov A."/>
            <person name="Schmutz J."/>
            <person name="Schwarze F.W.M.R."/>
            <person name="vanKuyk P.A."/>
            <person name="Horton J.S."/>
            <person name="Grigoriev I.V."/>
            <person name="Woesten H.A.B."/>
        </authorList>
    </citation>
    <scope>NUCLEOTIDE SEQUENCE [LARGE SCALE GENOMIC DNA]</scope>
    <source>
        <strain evidence="7">H4-8 / FGSC 9210</strain>
    </source>
</reference>
<evidence type="ECO:0000256" key="4">
    <source>
        <dbReference type="SAM" id="MobiDB-lite"/>
    </source>
</evidence>
<sequence length="535" mass="59644">MASNGVPSPPPLSPGSASRNSMDRLGSPSLEANGLSGQTPVDVNGHGADETTVEGLQQELQRTREEKEALAGQYRNLLAKLQTMRTTLGNKLQKDAEELDRREQQIQQLSAQSEEFAATIEALKEEVMTSNEEAARLSNELSDLRTRALQENAQESMMRERELRETQMELERCRMERDEWERVALQERVAADEAESVKREIERERELSERLQAELALEKENEANLQSVLQDFQAAKDHELKQAVKDYETQLLQVTQSLAEYKHRALTAELKLEENASNTSRTEELEKEVKEKTILINKLRHEAVIMNEHLTESLRRLRASSMSTSQNVDRRLVTNVLLSFITTPREDSKRFEMLGLLATILGWSDAERVKAGLQRSNSGTASALGSFWGRKSQSQQNDRVEQTDETESFSRLWVEFLLTETSSGTDERPKPGQFLSGSRLPHTPSRTSFQTRRPGEGYAPSEGTPSPTRSTFGIPTSNTFSSPIRLGSRSLSSSAMASSPNLSLGSFGNGHGGSPPPPVPPLPPSVKGKERATEE</sequence>
<feature type="region of interest" description="Disordered" evidence="4">
    <location>
        <begin position="1"/>
        <end position="64"/>
    </location>
</feature>
<gene>
    <name evidence="6" type="ORF">SCHCODRAFT_79262</name>
</gene>
<feature type="compositionally biased region" description="Polar residues" evidence="4">
    <location>
        <begin position="463"/>
        <end position="480"/>
    </location>
</feature>
<dbReference type="PROSITE" id="PS50913">
    <property type="entry name" value="GRIP"/>
    <property type="match status" value="1"/>
</dbReference>
<dbReference type="Pfam" id="PF10375">
    <property type="entry name" value="GRAB"/>
    <property type="match status" value="1"/>
</dbReference>
<evidence type="ECO:0000313" key="6">
    <source>
        <dbReference type="EMBL" id="EFI92930.1"/>
    </source>
</evidence>
<evidence type="ECO:0000256" key="2">
    <source>
        <dbReference type="ARBA" id="ARBA00023034"/>
    </source>
</evidence>
<dbReference type="GO" id="GO:0031267">
    <property type="term" value="F:small GTPase binding"/>
    <property type="evidence" value="ECO:0007669"/>
    <property type="project" value="TreeGrafter"/>
</dbReference>
<dbReference type="Proteomes" id="UP000007431">
    <property type="component" value="Unassembled WGS sequence"/>
</dbReference>
<dbReference type="VEuPathDB" id="FungiDB:SCHCODRAFT_02640913"/>
<dbReference type="eggNOG" id="ENOG502RYXN">
    <property type="taxonomic scope" value="Eukaryota"/>
</dbReference>
<keyword evidence="7" id="KW-1185">Reference proteome</keyword>
<dbReference type="KEGG" id="scm:SCHCO_02640913"/>
<proteinExistence type="predicted"/>
<feature type="region of interest" description="Disordered" evidence="4">
    <location>
        <begin position="421"/>
        <end position="535"/>
    </location>
</feature>
<evidence type="ECO:0000256" key="1">
    <source>
        <dbReference type="ARBA" id="ARBA00004555"/>
    </source>
</evidence>
<evidence type="ECO:0000259" key="5">
    <source>
        <dbReference type="PROSITE" id="PS50913"/>
    </source>
</evidence>
<dbReference type="InterPro" id="IPR000237">
    <property type="entry name" value="GRIP_dom"/>
</dbReference>
<accession>D8QHF6</accession>
<dbReference type="GeneID" id="9596774"/>
<evidence type="ECO:0000313" key="7">
    <source>
        <dbReference type="Proteomes" id="UP000007431"/>
    </source>
</evidence>
<comment type="subcellular location">
    <subcellularLocation>
        <location evidence="1">Golgi apparatus</location>
    </subcellularLocation>
</comment>
<dbReference type="AlphaFoldDB" id="D8QHF6"/>
<dbReference type="GO" id="GO:0007030">
    <property type="term" value="P:Golgi organization"/>
    <property type="evidence" value="ECO:0007669"/>
    <property type="project" value="TreeGrafter"/>
</dbReference>
<dbReference type="PANTHER" id="PTHR18921:SF2">
    <property type="entry name" value="THYROID RECEPTOR-INTERACTING PROTEIN 11"/>
    <property type="match status" value="1"/>
</dbReference>
<feature type="domain" description="GRIP" evidence="5">
    <location>
        <begin position="323"/>
        <end position="374"/>
    </location>
</feature>
<protein>
    <recommendedName>
        <fullName evidence="5">GRIP domain-containing protein</fullName>
    </recommendedName>
</protein>
<dbReference type="STRING" id="578458.D8QHF6"/>
<evidence type="ECO:0000256" key="3">
    <source>
        <dbReference type="ARBA" id="ARBA00023054"/>
    </source>
</evidence>
<dbReference type="EMBL" id="GL377312">
    <property type="protein sequence ID" value="EFI92930.1"/>
    <property type="molecule type" value="Genomic_DNA"/>
</dbReference>